<evidence type="ECO:0000256" key="7">
    <source>
        <dbReference type="ARBA" id="ARBA00022989"/>
    </source>
</evidence>
<name>A0ABX3D4C0_9VIBR</name>
<evidence type="ECO:0000256" key="4">
    <source>
        <dbReference type="ARBA" id="ARBA00022481"/>
    </source>
</evidence>
<feature type="transmembrane region" description="Helical" evidence="9">
    <location>
        <begin position="12"/>
        <end position="34"/>
    </location>
</feature>
<dbReference type="RefSeq" id="WP_071234872.1">
    <property type="nucleotide sequence ID" value="NZ_KV861317.1"/>
</dbReference>
<proteinExistence type="inferred from homology"/>
<evidence type="ECO:0000256" key="3">
    <source>
        <dbReference type="ARBA" id="ARBA00022475"/>
    </source>
</evidence>
<evidence type="ECO:0000256" key="9">
    <source>
        <dbReference type="SAM" id="Phobius"/>
    </source>
</evidence>
<gene>
    <name evidence="10" type="ORF">BI375_07200</name>
</gene>
<evidence type="ECO:0000256" key="1">
    <source>
        <dbReference type="ARBA" id="ARBA00004377"/>
    </source>
</evidence>
<comment type="subcellular location">
    <subcellularLocation>
        <location evidence="1">Cell inner membrane</location>
        <topology evidence="1">Single-pass membrane protein</topology>
    </subcellularLocation>
</comment>
<keyword evidence="7 9" id="KW-1133">Transmembrane helix</keyword>
<dbReference type="PANTHER" id="PTHR38779">
    <property type="entry name" value="TYPE II SECRETION SYSTEM PROTEIN I-RELATED"/>
    <property type="match status" value="1"/>
</dbReference>
<dbReference type="EMBL" id="MKFT01000034">
    <property type="protein sequence ID" value="OHY90026.1"/>
    <property type="molecule type" value="Genomic_DNA"/>
</dbReference>
<dbReference type="NCBIfam" id="TIGR02532">
    <property type="entry name" value="IV_pilin_GFxxxE"/>
    <property type="match status" value="1"/>
</dbReference>
<keyword evidence="3" id="KW-1003">Cell membrane</keyword>
<evidence type="ECO:0000313" key="11">
    <source>
        <dbReference type="Proteomes" id="UP000180133"/>
    </source>
</evidence>
<keyword evidence="11" id="KW-1185">Reference proteome</keyword>
<comment type="similarity">
    <text evidence="2">Belongs to the GSP I family.</text>
</comment>
<reference evidence="10 11" key="1">
    <citation type="submission" date="2016-09" db="EMBL/GenBank/DDBJ databases">
        <title>Isolation, identification and antibiotic sensitivity analysis of bacterial pathogen from juvenile Hippocampus erectus with tail-rotted disease.</title>
        <authorList>
            <person name="Yang Q."/>
        </authorList>
    </citation>
    <scope>NUCLEOTIDE SEQUENCE [LARGE SCALE GENOMIC DNA]</scope>
    <source>
        <strain evidence="10 11">HM-10</strain>
    </source>
</reference>
<keyword evidence="5" id="KW-0997">Cell inner membrane</keyword>
<keyword evidence="4" id="KW-0488">Methylation</keyword>
<protein>
    <submittedName>
        <fullName evidence="10">S-protein secretion component I</fullName>
    </submittedName>
</protein>
<sequence length="137" mass="15748">MLANKPISKQSKGFTLIEVLVALAILAGAFSVIFQGFNQVNINNFRVESLQQKVMLEDSIFRELQSINPSEKNNGVGKRGEVHFQWKASPISALAPLRTEEQTTKTYIQMFRVDVKYQNKGQEQTFDFEQMGWEFRK</sequence>
<keyword evidence="6 9" id="KW-0812">Transmembrane</keyword>
<comment type="caution">
    <text evidence="10">The sequence shown here is derived from an EMBL/GenBank/DDBJ whole genome shotgun (WGS) entry which is preliminary data.</text>
</comment>
<dbReference type="InterPro" id="IPR010052">
    <property type="entry name" value="T2SS_protein-GspI"/>
</dbReference>
<evidence type="ECO:0000313" key="10">
    <source>
        <dbReference type="EMBL" id="OHY90026.1"/>
    </source>
</evidence>
<keyword evidence="8 9" id="KW-0472">Membrane</keyword>
<evidence type="ECO:0000256" key="8">
    <source>
        <dbReference type="ARBA" id="ARBA00023136"/>
    </source>
</evidence>
<dbReference type="PANTHER" id="PTHR38779:SF2">
    <property type="entry name" value="TYPE II SECRETION SYSTEM PROTEIN I-RELATED"/>
    <property type="match status" value="1"/>
</dbReference>
<dbReference type="InterPro" id="IPR012902">
    <property type="entry name" value="N_methyl_site"/>
</dbReference>
<dbReference type="Proteomes" id="UP000180133">
    <property type="component" value="Unassembled WGS sequence"/>
</dbReference>
<evidence type="ECO:0000256" key="2">
    <source>
        <dbReference type="ARBA" id="ARBA00008358"/>
    </source>
</evidence>
<dbReference type="Pfam" id="PF07963">
    <property type="entry name" value="N_methyl"/>
    <property type="match status" value="1"/>
</dbReference>
<evidence type="ECO:0000256" key="5">
    <source>
        <dbReference type="ARBA" id="ARBA00022519"/>
    </source>
</evidence>
<evidence type="ECO:0000256" key="6">
    <source>
        <dbReference type="ARBA" id="ARBA00022692"/>
    </source>
</evidence>
<organism evidence="10 11">
    <name type="scientific">Vibrio rotiferianus</name>
    <dbReference type="NCBI Taxonomy" id="190895"/>
    <lineage>
        <taxon>Bacteria</taxon>
        <taxon>Pseudomonadati</taxon>
        <taxon>Pseudomonadota</taxon>
        <taxon>Gammaproteobacteria</taxon>
        <taxon>Vibrionales</taxon>
        <taxon>Vibrionaceae</taxon>
        <taxon>Vibrio</taxon>
    </lineage>
</organism>
<accession>A0ABX3D4C0</accession>